<evidence type="ECO:0000256" key="1">
    <source>
        <dbReference type="SAM" id="Phobius"/>
    </source>
</evidence>
<proteinExistence type="predicted"/>
<organism evidence="2 3">
    <name type="scientific">Heligmosomoides polygyrus</name>
    <name type="common">Parasitic roundworm</name>
    <dbReference type="NCBI Taxonomy" id="6339"/>
    <lineage>
        <taxon>Eukaryota</taxon>
        <taxon>Metazoa</taxon>
        <taxon>Ecdysozoa</taxon>
        <taxon>Nematoda</taxon>
        <taxon>Chromadorea</taxon>
        <taxon>Rhabditida</taxon>
        <taxon>Rhabditina</taxon>
        <taxon>Rhabditomorpha</taxon>
        <taxon>Strongyloidea</taxon>
        <taxon>Heligmosomidae</taxon>
        <taxon>Heligmosomoides</taxon>
    </lineage>
</organism>
<evidence type="ECO:0000313" key="2">
    <source>
        <dbReference type="Proteomes" id="UP000050761"/>
    </source>
</evidence>
<dbReference type="WBParaSite" id="HPBE_0001090101-mRNA-1">
    <property type="protein sequence ID" value="HPBE_0001090101-mRNA-1"/>
    <property type="gene ID" value="HPBE_0001090101"/>
</dbReference>
<keyword evidence="1" id="KW-1133">Transmembrane helix</keyword>
<reference evidence="3" key="1">
    <citation type="submission" date="2019-09" db="UniProtKB">
        <authorList>
            <consortium name="WormBaseParasite"/>
        </authorList>
    </citation>
    <scope>IDENTIFICATION</scope>
</reference>
<protein>
    <submittedName>
        <fullName evidence="3">Glycosyltransferase</fullName>
    </submittedName>
</protein>
<dbReference type="AlphaFoldDB" id="A0A8L8Q3C8"/>
<sequence>LFYLTLFLAIVIFAAFIYGRFYTDLKVRSGFFLSRIDFFEKRRPSIAIVSLLNGSLSTAKYKTALNSVKCYALQNDYEFILKSDEGYEGLCRQRDFFFKRHCIVANILESHDFEWILFTDTDIGVVNEKIRIEKYIKDDAHIIFYDRIFNFEIMAGSYLAKKSNFSITFLRGWANYEKKIPPRFSGSDNGAIHVRISLVVEKTKRIHFAKALKIQTNRSIYVYKKGMGWARDAWLTNSHWSLERDFMFHALKEKDRRNFTMADKSVFSRRLSNGDYFPWINTLRTPLDMEKCRKSKA</sequence>
<keyword evidence="1" id="KW-0472">Membrane</keyword>
<dbReference type="Gene3D" id="3.90.550.10">
    <property type="entry name" value="Spore Coat Polysaccharide Biosynthesis Protein SpsA, Chain A"/>
    <property type="match status" value="1"/>
</dbReference>
<dbReference type="PANTHER" id="PTHR31562">
    <property type="entry name" value="PROTEIN CBG18972"/>
    <property type="match status" value="1"/>
</dbReference>
<keyword evidence="2" id="KW-1185">Reference proteome</keyword>
<evidence type="ECO:0000313" key="3">
    <source>
        <dbReference type="WBParaSite" id="HPBE_0001090101-mRNA-1"/>
    </source>
</evidence>
<feature type="transmembrane region" description="Helical" evidence="1">
    <location>
        <begin position="6"/>
        <end position="23"/>
    </location>
</feature>
<dbReference type="Pfam" id="PF03314">
    <property type="entry name" value="DUF273"/>
    <property type="match status" value="2"/>
</dbReference>
<name>A0A8L8Q3C8_HELPZ</name>
<keyword evidence="1" id="KW-0812">Transmembrane</keyword>
<dbReference type="Proteomes" id="UP000050761">
    <property type="component" value="Unassembled WGS sequence"/>
</dbReference>
<dbReference type="InterPro" id="IPR029044">
    <property type="entry name" value="Nucleotide-diphossugar_trans"/>
</dbReference>
<accession>A0A8L8Q3C8</accession>
<dbReference type="InterPro" id="IPR004988">
    <property type="entry name" value="DUF273"/>
</dbReference>
<dbReference type="PANTHER" id="PTHR31562:SF4">
    <property type="entry name" value="DUF268 DOMAIN-CONTAINING PROTEIN-RELATED"/>
    <property type="match status" value="1"/>
</dbReference>